<evidence type="ECO:0000313" key="3">
    <source>
        <dbReference type="Proteomes" id="UP000594454"/>
    </source>
</evidence>
<dbReference type="GO" id="GO:0016020">
    <property type="term" value="C:membrane"/>
    <property type="evidence" value="ECO:0007669"/>
    <property type="project" value="InterPro"/>
</dbReference>
<dbReference type="PANTHER" id="PTHR21329">
    <property type="entry name" value="PHOSPHATIDYLINOSITOL N-ACETYLGLUCOSAMINYLTRANSFERASE SUBUNIT Q-RELATED"/>
    <property type="match status" value="1"/>
</dbReference>
<dbReference type="Pfam" id="PF05024">
    <property type="entry name" value="Gpi1"/>
    <property type="match status" value="1"/>
</dbReference>
<accession>A0A7R8UCM4</accession>
<keyword evidence="1" id="KW-1133">Transmembrane helix</keyword>
<feature type="transmembrane region" description="Helical" evidence="1">
    <location>
        <begin position="130"/>
        <end position="153"/>
    </location>
</feature>
<reference evidence="2 3" key="1">
    <citation type="submission" date="2020-11" db="EMBL/GenBank/DDBJ databases">
        <authorList>
            <person name="Wallbank WR R."/>
            <person name="Pardo Diaz C."/>
            <person name="Kozak K."/>
            <person name="Martin S."/>
            <person name="Jiggins C."/>
            <person name="Moest M."/>
            <person name="Warren A I."/>
            <person name="Generalovic N T."/>
            <person name="Byers J.R.P. K."/>
            <person name="Montejo-Kovacevich G."/>
            <person name="Yen C E."/>
        </authorList>
    </citation>
    <scope>NUCLEOTIDE SEQUENCE [LARGE SCALE GENOMIC DNA]</scope>
</reference>
<dbReference type="InParanoid" id="A0A7R8UCM4"/>
<feature type="transmembrane region" description="Helical" evidence="1">
    <location>
        <begin position="174"/>
        <end position="194"/>
    </location>
</feature>
<evidence type="ECO:0000313" key="2">
    <source>
        <dbReference type="EMBL" id="CAD7078328.1"/>
    </source>
</evidence>
<proteinExistence type="predicted"/>
<dbReference type="EMBL" id="LR899009">
    <property type="protein sequence ID" value="CAD7078328.1"/>
    <property type="molecule type" value="Genomic_DNA"/>
</dbReference>
<keyword evidence="3" id="KW-1185">Reference proteome</keyword>
<keyword evidence="1" id="KW-0812">Transmembrane</keyword>
<feature type="transmembrane region" description="Helical" evidence="1">
    <location>
        <begin position="76"/>
        <end position="94"/>
    </location>
</feature>
<evidence type="ECO:0008006" key="4">
    <source>
        <dbReference type="Google" id="ProtNLM"/>
    </source>
</evidence>
<dbReference type="AlphaFoldDB" id="A0A7R8UCM4"/>
<sequence>MCSTCANGHVWTVILDIFAGILITILFLHVDDPSKYFIQFSNTIILQLRSLLDSLKGSPVGLKLNVQLNNFFLDCFVYHVDLWATFLVLVSPLIHYLSVPVVVLGFFGLSFQLALLTDVIVFTSLHAQCFYIYTAVLYHVEIVGFRTLWKVVLGKRKNVLKDRVESHDYMNRQLFLATLFFAILLFLFPTVIVYYVVFAFLRTCIYFVTYTLMVMRRFILSFPIRSMVLWIFGHHMNISNIDVNLIEVAHSTLQPVYVFALEVKKSSLLGSVHFWKMDYFDNYLSVDQYLLGIFKGQMMGFTLPKTVK</sequence>
<organism evidence="2 3">
    <name type="scientific">Hermetia illucens</name>
    <name type="common">Black soldier fly</name>
    <dbReference type="NCBI Taxonomy" id="343691"/>
    <lineage>
        <taxon>Eukaryota</taxon>
        <taxon>Metazoa</taxon>
        <taxon>Ecdysozoa</taxon>
        <taxon>Arthropoda</taxon>
        <taxon>Hexapoda</taxon>
        <taxon>Insecta</taxon>
        <taxon>Pterygota</taxon>
        <taxon>Neoptera</taxon>
        <taxon>Endopterygota</taxon>
        <taxon>Diptera</taxon>
        <taxon>Brachycera</taxon>
        <taxon>Stratiomyomorpha</taxon>
        <taxon>Stratiomyidae</taxon>
        <taxon>Hermetiinae</taxon>
        <taxon>Hermetia</taxon>
    </lineage>
</organism>
<gene>
    <name evidence="2" type="ORF">HERILL_LOCUS1600</name>
</gene>
<dbReference type="InterPro" id="IPR007720">
    <property type="entry name" value="PigQ/GPI1"/>
</dbReference>
<name>A0A7R8UCM4_HERIL</name>
<feature type="transmembrane region" description="Helical" evidence="1">
    <location>
        <begin position="101"/>
        <end position="124"/>
    </location>
</feature>
<evidence type="ECO:0000256" key="1">
    <source>
        <dbReference type="SAM" id="Phobius"/>
    </source>
</evidence>
<dbReference type="GO" id="GO:0005783">
    <property type="term" value="C:endoplasmic reticulum"/>
    <property type="evidence" value="ECO:0007669"/>
    <property type="project" value="TreeGrafter"/>
</dbReference>
<protein>
    <recommendedName>
        <fullName evidence="4">Phosphatidylinositol N-acetylglucosaminyltransferase subunit Q</fullName>
    </recommendedName>
</protein>
<feature type="transmembrane region" description="Helical" evidence="1">
    <location>
        <begin position="12"/>
        <end position="30"/>
    </location>
</feature>
<keyword evidence="1" id="KW-0472">Membrane</keyword>
<dbReference type="PANTHER" id="PTHR21329:SF3">
    <property type="entry name" value="PHOSPHATIDYLINOSITOL N-ACETYLGLUCOSAMINYLTRANSFERASE SUBUNIT Q"/>
    <property type="match status" value="1"/>
</dbReference>
<feature type="transmembrane region" description="Helical" evidence="1">
    <location>
        <begin position="200"/>
        <end position="219"/>
    </location>
</feature>
<dbReference type="Proteomes" id="UP000594454">
    <property type="component" value="Chromosome 1"/>
</dbReference>
<dbReference type="OrthoDB" id="70250at2759"/>
<dbReference type="GO" id="GO:0006506">
    <property type="term" value="P:GPI anchor biosynthetic process"/>
    <property type="evidence" value="ECO:0007669"/>
    <property type="project" value="InterPro"/>
</dbReference>